<keyword evidence="3" id="KW-0540">Nuclease</keyword>
<dbReference type="GO" id="GO:0003684">
    <property type="term" value="F:damaged DNA binding"/>
    <property type="evidence" value="ECO:0007669"/>
    <property type="project" value="TreeGrafter"/>
</dbReference>
<keyword evidence="9" id="KW-0539">Nucleus</keyword>
<dbReference type="Pfam" id="PF02732">
    <property type="entry name" value="ERCC4"/>
    <property type="match status" value="1"/>
</dbReference>
<protein>
    <recommendedName>
        <fullName evidence="11">ERCC4 domain-containing protein</fullName>
    </recommendedName>
</protein>
<dbReference type="FunFam" id="3.40.50.10130:FF:000002">
    <property type="entry name" value="DNA repair endonuclease XPF"/>
    <property type="match status" value="1"/>
</dbReference>
<dbReference type="Gene3D" id="3.40.50.10130">
    <property type="match status" value="1"/>
</dbReference>
<feature type="region of interest" description="Disordered" evidence="10">
    <location>
        <begin position="437"/>
        <end position="457"/>
    </location>
</feature>
<feature type="domain" description="ERCC4" evidence="11">
    <location>
        <begin position="701"/>
        <end position="781"/>
    </location>
</feature>
<dbReference type="GO" id="GO:0000014">
    <property type="term" value="F:single-stranded DNA endodeoxyribonuclease activity"/>
    <property type="evidence" value="ECO:0007669"/>
    <property type="project" value="TreeGrafter"/>
</dbReference>
<evidence type="ECO:0000256" key="7">
    <source>
        <dbReference type="ARBA" id="ARBA00023125"/>
    </source>
</evidence>
<feature type="region of interest" description="Disordered" evidence="10">
    <location>
        <begin position="1"/>
        <end position="27"/>
    </location>
</feature>
<dbReference type="SUPFAM" id="SSF52980">
    <property type="entry name" value="Restriction endonuclease-like"/>
    <property type="match status" value="1"/>
</dbReference>
<dbReference type="InterPro" id="IPR010994">
    <property type="entry name" value="RuvA_2-like"/>
</dbReference>
<gene>
    <name evidence="12" type="ORF">PSAL00342_LOCUS439</name>
</gene>
<dbReference type="InterPro" id="IPR047520">
    <property type="entry name" value="XPF_nuclease"/>
</dbReference>
<feature type="compositionally biased region" description="Basic and acidic residues" evidence="10">
    <location>
        <begin position="1"/>
        <end position="13"/>
    </location>
</feature>
<comment type="subcellular location">
    <subcellularLocation>
        <location evidence="1">Nucleus</location>
    </subcellularLocation>
</comment>
<dbReference type="SUPFAM" id="SSF47781">
    <property type="entry name" value="RuvA domain 2-like"/>
    <property type="match status" value="1"/>
</dbReference>
<evidence type="ECO:0000256" key="9">
    <source>
        <dbReference type="ARBA" id="ARBA00023242"/>
    </source>
</evidence>
<evidence type="ECO:0000256" key="10">
    <source>
        <dbReference type="SAM" id="MobiDB-lite"/>
    </source>
</evidence>
<evidence type="ECO:0000256" key="8">
    <source>
        <dbReference type="ARBA" id="ARBA00023204"/>
    </source>
</evidence>
<dbReference type="PANTHER" id="PTHR10150:SF0">
    <property type="entry name" value="DNA REPAIR ENDONUCLEASE XPF"/>
    <property type="match status" value="1"/>
</dbReference>
<comment type="similarity">
    <text evidence="2">Belongs to the XPF family.</text>
</comment>
<dbReference type="Gene3D" id="1.10.150.20">
    <property type="entry name" value="5' to 3' exonuclease, C-terminal subdomain"/>
    <property type="match status" value="1"/>
</dbReference>
<feature type="compositionally biased region" description="Basic and acidic residues" evidence="10">
    <location>
        <begin position="445"/>
        <end position="455"/>
    </location>
</feature>
<evidence type="ECO:0000256" key="3">
    <source>
        <dbReference type="ARBA" id="ARBA00022722"/>
    </source>
</evidence>
<evidence type="ECO:0000256" key="4">
    <source>
        <dbReference type="ARBA" id="ARBA00022759"/>
    </source>
</evidence>
<evidence type="ECO:0000256" key="6">
    <source>
        <dbReference type="ARBA" id="ARBA00022801"/>
    </source>
</evidence>
<dbReference type="GO" id="GO:0000712">
    <property type="term" value="P:resolution of meiotic recombination intermediates"/>
    <property type="evidence" value="ECO:0007669"/>
    <property type="project" value="TreeGrafter"/>
</dbReference>
<evidence type="ECO:0000256" key="5">
    <source>
        <dbReference type="ARBA" id="ARBA00022763"/>
    </source>
</evidence>
<dbReference type="InterPro" id="IPR011335">
    <property type="entry name" value="Restrct_endonuc-II-like"/>
</dbReference>
<proteinExistence type="inferred from homology"/>
<organism evidence="12">
    <name type="scientific">Picocystis salinarum</name>
    <dbReference type="NCBI Taxonomy" id="88271"/>
    <lineage>
        <taxon>Eukaryota</taxon>
        <taxon>Viridiplantae</taxon>
        <taxon>Chlorophyta</taxon>
        <taxon>Picocystophyceae</taxon>
        <taxon>Picocystales</taxon>
        <taxon>Picocystaceae</taxon>
        <taxon>Picocystis</taxon>
    </lineage>
</organism>
<evidence type="ECO:0000313" key="12">
    <source>
        <dbReference type="EMBL" id="CAE0606623.1"/>
    </source>
</evidence>
<dbReference type="CDD" id="cd20078">
    <property type="entry name" value="XPF_nuclease_XPF_euk"/>
    <property type="match status" value="1"/>
</dbReference>
<sequence length="936" mass="104868">MDDLPRAHRRSDVELEPCANVPSTSPDDEGIADVPLLLPFHRHIANEMLQEDGLCVLGTGMGQARVAAALLAAQEKRDAKMGAQNNMLIVLGASETQREGVDTVLQQLSAKQEPSRFVSTEYTSEARNAFYAEGGILHFTTRILVVDILTKKLPIATVSGVVVLNAERVSENSGEGFSVRLLLEGAAELDRKSISIWGLSDSPHRLVGTFGAVEKVMKALYARRLYLWPRFKAEVHESLPKEVLEPCVVEVSQPLTPRMQAIQDGLWDVMKACLKELRRVAKGTLDTSDIDTDDTCGLFRDVEEQLWRQIRGARHTVGTKTRQIVRDIGTLRRLVGHLLRLEPVVFLKLLETLRAAEGISTVWLYTDAAHHVFEFSRRRVYQMKRQHTLSAGQACEKDKQGELRPLPAKMHPIFEPLPKWNLVKEIIEEARSELRRGPLAQASRKSRETDRTLKKERPRVHHPILIAVQDSATACQLYAVLKFGADKVLEKSYQSYQKEKNSSVRSQGGKNGGQRQQKRKAEALPIVSATPISATAVNSIVIEAAAAQEAAQALEYQEMNDHSDEVGSFDDVYFHVLGDRSEVLLDISPIFIVMHDPDLAFLRQVEIYKCEQRGRPLRLYFVQYESSIEEFKYRASVERETSAFERLIRGKATMLVPVSGDRSQVVPRSAATEDQFAADNLVASHRSGGWLSISTKKARPRIVVDIREFMSTLPAVLHQQNFEIQPITLEVGDYVLSSDICIERKSISDLYGSFNSGRLFTQMEAMTKNYKIPVLLIEFDANETFGLTSSADLGDTINAQHITSKIALLILHFPRTRIIWSRSLNATADIFQALKSNQDDPDPTVAAQVGVPEEDQHQKDISEDLYNQAAIDVLRKLPGVTNNNYRQVMSTFKSLAEMSAASKEDLAKVLGGMQNAKRLHDFLHAECPRSEYIRTS</sequence>
<evidence type="ECO:0000259" key="11">
    <source>
        <dbReference type="SMART" id="SM00891"/>
    </source>
</evidence>
<reference evidence="12" key="1">
    <citation type="submission" date="2021-01" db="EMBL/GenBank/DDBJ databases">
        <authorList>
            <person name="Corre E."/>
            <person name="Pelletier E."/>
            <person name="Niang G."/>
            <person name="Scheremetjew M."/>
            <person name="Finn R."/>
            <person name="Kale V."/>
            <person name="Holt S."/>
            <person name="Cochrane G."/>
            <person name="Meng A."/>
            <person name="Brown T."/>
            <person name="Cohen L."/>
        </authorList>
    </citation>
    <scope>NUCLEOTIDE SEQUENCE</scope>
    <source>
        <strain evidence="12">CCMP1897</strain>
    </source>
</reference>
<dbReference type="SMART" id="SM00891">
    <property type="entry name" value="ERCC4"/>
    <property type="match status" value="1"/>
</dbReference>
<keyword evidence="5" id="KW-0227">DNA damage</keyword>
<keyword evidence="6" id="KW-0378">Hydrolase</keyword>
<evidence type="ECO:0000256" key="2">
    <source>
        <dbReference type="ARBA" id="ARBA00010015"/>
    </source>
</evidence>
<dbReference type="GO" id="GO:0003697">
    <property type="term" value="F:single-stranded DNA binding"/>
    <property type="evidence" value="ECO:0007669"/>
    <property type="project" value="TreeGrafter"/>
</dbReference>
<accession>A0A7S3UA94</accession>
<dbReference type="EMBL" id="HBIS01000526">
    <property type="protein sequence ID" value="CAE0606623.1"/>
    <property type="molecule type" value="Transcribed_RNA"/>
</dbReference>
<dbReference type="PANTHER" id="PTHR10150">
    <property type="entry name" value="DNA REPAIR ENDONUCLEASE XPF"/>
    <property type="match status" value="1"/>
</dbReference>
<keyword evidence="8" id="KW-0234">DNA repair</keyword>
<dbReference type="GO" id="GO:1901255">
    <property type="term" value="P:nucleotide-excision repair involved in interstrand cross-link repair"/>
    <property type="evidence" value="ECO:0007669"/>
    <property type="project" value="TreeGrafter"/>
</dbReference>
<dbReference type="GO" id="GO:0000724">
    <property type="term" value="P:double-strand break repair via homologous recombination"/>
    <property type="evidence" value="ECO:0007669"/>
    <property type="project" value="TreeGrafter"/>
</dbReference>
<feature type="region of interest" description="Disordered" evidence="10">
    <location>
        <begin position="496"/>
        <end position="522"/>
    </location>
</feature>
<keyword evidence="4" id="KW-0255">Endonuclease</keyword>
<dbReference type="InterPro" id="IPR006166">
    <property type="entry name" value="ERCC4_domain"/>
</dbReference>
<evidence type="ECO:0000256" key="1">
    <source>
        <dbReference type="ARBA" id="ARBA00004123"/>
    </source>
</evidence>
<dbReference type="AlphaFoldDB" id="A0A7S3UA94"/>
<dbReference type="GO" id="GO:0000110">
    <property type="term" value="C:nucleotide-excision repair factor 1 complex"/>
    <property type="evidence" value="ECO:0007669"/>
    <property type="project" value="TreeGrafter"/>
</dbReference>
<keyword evidence="7" id="KW-0238">DNA-binding</keyword>
<name>A0A7S3UA94_9CHLO</name>